<keyword evidence="1" id="KW-0812">Transmembrane</keyword>
<reference evidence="2" key="2">
    <citation type="submission" date="2023-04" db="EMBL/GenBank/DDBJ databases">
        <title>'Rhodoalgimonas zhirmunskyi' gen. nov., isolated from a red alga.</title>
        <authorList>
            <person name="Nedashkovskaya O.I."/>
            <person name="Otstavnykh N.Y."/>
            <person name="Bystritskaya E.P."/>
            <person name="Balabanova L.A."/>
            <person name="Isaeva M.P."/>
        </authorList>
    </citation>
    <scope>NUCLEOTIDE SEQUENCE</scope>
    <source>
        <strain evidence="2">10Alg 79</strain>
    </source>
</reference>
<keyword evidence="1" id="KW-0472">Membrane</keyword>
<evidence type="ECO:0000256" key="1">
    <source>
        <dbReference type="SAM" id="Phobius"/>
    </source>
</evidence>
<feature type="transmembrane region" description="Helical" evidence="1">
    <location>
        <begin position="12"/>
        <end position="32"/>
    </location>
</feature>
<comment type="caution">
    <text evidence="2">The sequence shown here is derived from an EMBL/GenBank/DDBJ whole genome shotgun (WGS) entry which is preliminary data.</text>
</comment>
<feature type="transmembrane region" description="Helical" evidence="1">
    <location>
        <begin position="89"/>
        <end position="112"/>
    </location>
</feature>
<keyword evidence="3" id="KW-1185">Reference proteome</keyword>
<accession>A0AAJ1X5F8</accession>
<dbReference type="InterPro" id="IPR025495">
    <property type="entry name" value="DUF4386"/>
</dbReference>
<dbReference type="Proteomes" id="UP001227162">
    <property type="component" value="Unassembled WGS sequence"/>
</dbReference>
<name>A0AAJ1X5F8_9RHOB</name>
<dbReference type="EMBL" id="JANFFA010000001">
    <property type="protein sequence ID" value="MDQ2093534.1"/>
    <property type="molecule type" value="Genomic_DNA"/>
</dbReference>
<feature type="transmembrane region" description="Helical" evidence="1">
    <location>
        <begin position="189"/>
        <end position="206"/>
    </location>
</feature>
<reference evidence="2" key="1">
    <citation type="submission" date="2022-07" db="EMBL/GenBank/DDBJ databases">
        <authorList>
            <person name="Otstavnykh N."/>
            <person name="Isaeva M."/>
            <person name="Bystritskaya E."/>
        </authorList>
    </citation>
    <scope>NUCLEOTIDE SEQUENCE</scope>
    <source>
        <strain evidence="2">10Alg 79</strain>
    </source>
</reference>
<dbReference type="AlphaFoldDB" id="A0AAJ1X5F8"/>
<proteinExistence type="predicted"/>
<gene>
    <name evidence="2" type="ORF">NOI20_05375</name>
</gene>
<sequence length="224" mass="23586">MKHLSMGRWAGILYLGIIVAGLSGEAALRMPLIDWADGAATGGAIGAHVSLFRASMATDMAMAAMDVALAVVFYRLLRGVDEAAALMAMVFRLMQAALIAGGLMFLFAALQAVEAGADPLPHLAQHAVGYDLGLFFFGINSLIMAVLLPRAGVARGIGWGIALAGVVYLAGSVTRFLAPGWNAAMQPAYLIPVVAEVALMLWLLFGPRLRGDQPRKTQSRSSMS</sequence>
<evidence type="ECO:0000313" key="3">
    <source>
        <dbReference type="Proteomes" id="UP001227162"/>
    </source>
</evidence>
<feature type="transmembrane region" description="Helical" evidence="1">
    <location>
        <begin position="132"/>
        <end position="149"/>
    </location>
</feature>
<feature type="transmembrane region" description="Helical" evidence="1">
    <location>
        <begin position="156"/>
        <end position="177"/>
    </location>
</feature>
<evidence type="ECO:0000313" key="2">
    <source>
        <dbReference type="EMBL" id="MDQ2093534.1"/>
    </source>
</evidence>
<keyword evidence="1" id="KW-1133">Transmembrane helix</keyword>
<organism evidence="2 3">
    <name type="scientific">Rhodalgimonas zhirmunskyi</name>
    <dbReference type="NCBI Taxonomy" id="2964767"/>
    <lineage>
        <taxon>Bacteria</taxon>
        <taxon>Pseudomonadati</taxon>
        <taxon>Pseudomonadota</taxon>
        <taxon>Alphaproteobacteria</taxon>
        <taxon>Rhodobacterales</taxon>
        <taxon>Roseobacteraceae</taxon>
        <taxon>Rhodalgimonas</taxon>
    </lineage>
</organism>
<dbReference type="Pfam" id="PF14329">
    <property type="entry name" value="DUF4386"/>
    <property type="match status" value="1"/>
</dbReference>
<feature type="transmembrane region" description="Helical" evidence="1">
    <location>
        <begin position="60"/>
        <end position="77"/>
    </location>
</feature>
<protein>
    <submittedName>
        <fullName evidence="2">DUF4386 domain-containing protein</fullName>
    </submittedName>
</protein>
<dbReference type="RefSeq" id="WP_317625120.1">
    <property type="nucleotide sequence ID" value="NZ_JANFFA010000001.1"/>
</dbReference>